<dbReference type="PROSITE" id="PS00428">
    <property type="entry name" value="FTSW_RODA_SPOVE"/>
    <property type="match status" value="1"/>
</dbReference>
<evidence type="ECO:0000313" key="13">
    <source>
        <dbReference type="Proteomes" id="UP000070456"/>
    </source>
</evidence>
<protein>
    <recommendedName>
        <fullName evidence="11">Peptidoglycan glycosyltransferase RodA</fullName>
        <shortName evidence="11">PGT</shortName>
        <ecNumber evidence="11">2.4.99.28</ecNumber>
    </recommendedName>
    <alternativeName>
        <fullName evidence="11">Cell elongation protein RodA</fullName>
    </alternativeName>
    <alternativeName>
        <fullName evidence="11">Cell wall polymerase</fullName>
    </alternativeName>
    <alternativeName>
        <fullName evidence="11">Peptidoglycan polymerase</fullName>
        <shortName evidence="11">PG polymerase</shortName>
    </alternativeName>
</protein>
<dbReference type="Pfam" id="PF01098">
    <property type="entry name" value="FTSW_RODA_SPOVE"/>
    <property type="match status" value="1"/>
</dbReference>
<dbReference type="InterPro" id="IPR018365">
    <property type="entry name" value="Cell_cycle_FtsW-rel_CS"/>
</dbReference>
<comment type="similarity">
    <text evidence="11">Belongs to the SEDS family. MrdB/RodA subfamily.</text>
</comment>
<feature type="transmembrane region" description="Helical" evidence="11">
    <location>
        <begin position="184"/>
        <end position="203"/>
    </location>
</feature>
<keyword evidence="7 11" id="KW-0573">Peptidoglycan synthesis</keyword>
<dbReference type="PATRIC" id="fig|520762.4.peg.663"/>
<keyword evidence="10 11" id="KW-0961">Cell wall biogenesis/degradation</keyword>
<dbReference type="Proteomes" id="UP000070456">
    <property type="component" value="Unassembled WGS sequence"/>
</dbReference>
<comment type="catalytic activity">
    <reaction evidence="11">
        <text>[GlcNAc-(1-&gt;4)-Mur2Ac(oyl-L-Ala-gamma-D-Glu-L-Lys-D-Ala-D-Ala)](n)-di-trans,octa-cis-undecaprenyl diphosphate + beta-D-GlcNAc-(1-&gt;4)-Mur2Ac(oyl-L-Ala-gamma-D-Glu-L-Lys-D-Ala-D-Ala)-di-trans,octa-cis-undecaprenyl diphosphate = [GlcNAc-(1-&gt;4)-Mur2Ac(oyl-L-Ala-gamma-D-Glu-L-Lys-D-Ala-D-Ala)](n+1)-di-trans,octa-cis-undecaprenyl diphosphate + di-trans,octa-cis-undecaprenyl diphosphate + H(+)</text>
        <dbReference type="Rhea" id="RHEA:23708"/>
        <dbReference type="Rhea" id="RHEA-COMP:9602"/>
        <dbReference type="Rhea" id="RHEA-COMP:9603"/>
        <dbReference type="ChEBI" id="CHEBI:15378"/>
        <dbReference type="ChEBI" id="CHEBI:58405"/>
        <dbReference type="ChEBI" id="CHEBI:60033"/>
        <dbReference type="ChEBI" id="CHEBI:78435"/>
        <dbReference type="EC" id="2.4.99.28"/>
    </reaction>
</comment>
<keyword evidence="9 11" id="KW-0472">Membrane</keyword>
<keyword evidence="2 11" id="KW-1003">Cell membrane</keyword>
<keyword evidence="8 11" id="KW-1133">Transmembrane helix</keyword>
<keyword evidence="5 11" id="KW-0812">Transmembrane</keyword>
<feature type="transmembrane region" description="Helical" evidence="11">
    <location>
        <begin position="301"/>
        <end position="319"/>
    </location>
</feature>
<dbReference type="EMBL" id="LOEE01000019">
    <property type="protein sequence ID" value="KXG77058.1"/>
    <property type="molecule type" value="Genomic_DNA"/>
</dbReference>
<dbReference type="GO" id="GO:0005886">
    <property type="term" value="C:plasma membrane"/>
    <property type="evidence" value="ECO:0007669"/>
    <property type="project" value="UniProtKB-SubCell"/>
</dbReference>
<evidence type="ECO:0000256" key="9">
    <source>
        <dbReference type="ARBA" id="ARBA00023136"/>
    </source>
</evidence>
<dbReference type="EC" id="2.4.99.28" evidence="11"/>
<dbReference type="PANTHER" id="PTHR30474:SF1">
    <property type="entry name" value="PEPTIDOGLYCAN GLYCOSYLTRANSFERASE MRDB"/>
    <property type="match status" value="1"/>
</dbReference>
<dbReference type="GO" id="GO:0071555">
    <property type="term" value="P:cell wall organization"/>
    <property type="evidence" value="ECO:0007669"/>
    <property type="project" value="UniProtKB-KW"/>
</dbReference>
<sequence length="368" mass="40327">MIDKKLIKNIDFGLVITIVLIFCIGLIMISSATHVTQEGLTRQVKVQGIAFFLGLMVMAVILLIDYNLYANFDKAIYVVSILMLLAVYIPGLGKVQAGARSWINLGPVDFQPSEIVKIGFILSFAKFLESRQNQLSTIRDLIPVGIYGGLPILLILKEPDLGTALVFVVIVLGMTFASGLSYKILGMGFLSGIISLPIVYKFLAPHQRIRIDAFLNPSDPSLPGNYHVMQSKIAIGSGRLLGKGLYKGTQNNFDFLPVQETDFIFAVLGEEFGFIGGAIVLLLYFVFLYKMMKIAKVSKDIYGSLVVVGITSMFAFQIFENIGMTMGVMPVTGVTLPFLSYGGSSLLTSMMAVGIVLNIGMRRQKIKF</sequence>
<keyword evidence="4 11" id="KW-0808">Transferase</keyword>
<evidence type="ECO:0000256" key="2">
    <source>
        <dbReference type="ARBA" id="ARBA00022475"/>
    </source>
</evidence>
<dbReference type="STRING" id="520762.AN619_05860"/>
<evidence type="ECO:0000256" key="6">
    <source>
        <dbReference type="ARBA" id="ARBA00022960"/>
    </source>
</evidence>
<evidence type="ECO:0000256" key="11">
    <source>
        <dbReference type="HAMAP-Rule" id="MF_02079"/>
    </source>
</evidence>
<dbReference type="InterPro" id="IPR011923">
    <property type="entry name" value="RodA/MrdB"/>
</dbReference>
<evidence type="ECO:0000256" key="7">
    <source>
        <dbReference type="ARBA" id="ARBA00022984"/>
    </source>
</evidence>
<evidence type="ECO:0000256" key="1">
    <source>
        <dbReference type="ARBA" id="ARBA00004141"/>
    </source>
</evidence>
<evidence type="ECO:0000256" key="10">
    <source>
        <dbReference type="ARBA" id="ARBA00023316"/>
    </source>
</evidence>
<evidence type="ECO:0000313" key="12">
    <source>
        <dbReference type="EMBL" id="KXG77058.1"/>
    </source>
</evidence>
<keyword evidence="3 11" id="KW-0328">Glycosyltransferase</keyword>
<feature type="transmembrane region" description="Helical" evidence="11">
    <location>
        <begin position="161"/>
        <end position="177"/>
    </location>
</feature>
<comment type="pathway">
    <text evidence="11">Cell wall biogenesis; peptidoglycan biosynthesis.</text>
</comment>
<feature type="transmembrane region" description="Helical" evidence="11">
    <location>
        <begin position="75"/>
        <end position="93"/>
    </location>
</feature>
<name>A0A140L933_9FIRM</name>
<dbReference type="NCBIfam" id="TIGR02210">
    <property type="entry name" value="rodA_shape"/>
    <property type="match status" value="1"/>
</dbReference>
<dbReference type="InterPro" id="IPR001182">
    <property type="entry name" value="FtsW/RodA"/>
</dbReference>
<dbReference type="RefSeq" id="WP_198153217.1">
    <property type="nucleotide sequence ID" value="NZ_LOEE01000019.1"/>
</dbReference>
<dbReference type="PANTHER" id="PTHR30474">
    <property type="entry name" value="CELL CYCLE PROTEIN"/>
    <property type="match status" value="1"/>
</dbReference>
<dbReference type="HAMAP" id="MF_02079">
    <property type="entry name" value="PGT_RodA"/>
    <property type="match status" value="1"/>
</dbReference>
<accession>A0A140L933</accession>
<feature type="transmembrane region" description="Helical" evidence="11">
    <location>
        <begin position="339"/>
        <end position="360"/>
    </location>
</feature>
<proteinExistence type="inferred from homology"/>
<dbReference type="GO" id="GO:0032153">
    <property type="term" value="C:cell division site"/>
    <property type="evidence" value="ECO:0007669"/>
    <property type="project" value="TreeGrafter"/>
</dbReference>
<comment type="function">
    <text evidence="11">Peptidoglycan polymerase that is essential for cell wall elongation.</text>
</comment>
<dbReference type="AlphaFoldDB" id="A0A140L933"/>
<dbReference type="UniPathway" id="UPA00219"/>
<evidence type="ECO:0000256" key="4">
    <source>
        <dbReference type="ARBA" id="ARBA00022679"/>
    </source>
</evidence>
<reference evidence="12 13" key="1">
    <citation type="submission" date="2015-12" db="EMBL/GenBank/DDBJ databases">
        <title>Draft genome sequence of the thermoanaerobe Thermotalea metallivorans, an isolate from the runoff channel of the Great Artesian Basin, Australia.</title>
        <authorList>
            <person name="Patel B.K."/>
        </authorList>
    </citation>
    <scope>NUCLEOTIDE SEQUENCE [LARGE SCALE GENOMIC DNA]</scope>
    <source>
        <strain evidence="12 13">B2-1</strain>
    </source>
</reference>
<feature type="transmembrane region" description="Helical" evidence="11">
    <location>
        <begin position="263"/>
        <end position="289"/>
    </location>
</feature>
<feature type="transmembrane region" description="Helical" evidence="11">
    <location>
        <begin position="49"/>
        <end position="68"/>
    </location>
</feature>
<dbReference type="GO" id="GO:0051301">
    <property type="term" value="P:cell division"/>
    <property type="evidence" value="ECO:0007669"/>
    <property type="project" value="InterPro"/>
</dbReference>
<dbReference type="GO" id="GO:0009252">
    <property type="term" value="P:peptidoglycan biosynthetic process"/>
    <property type="evidence" value="ECO:0007669"/>
    <property type="project" value="UniProtKB-UniRule"/>
</dbReference>
<organism evidence="12 13">
    <name type="scientific">Thermotalea metallivorans</name>
    <dbReference type="NCBI Taxonomy" id="520762"/>
    <lineage>
        <taxon>Bacteria</taxon>
        <taxon>Bacillati</taxon>
        <taxon>Bacillota</taxon>
        <taxon>Clostridia</taxon>
        <taxon>Peptostreptococcales</taxon>
        <taxon>Thermotaleaceae</taxon>
        <taxon>Thermotalea</taxon>
    </lineage>
</organism>
<comment type="subcellular location">
    <subcellularLocation>
        <location evidence="11">Cell membrane</location>
        <topology evidence="11">Multi-pass membrane protein</topology>
    </subcellularLocation>
    <subcellularLocation>
        <location evidence="1">Membrane</location>
        <topology evidence="1">Multi-pass membrane protein</topology>
    </subcellularLocation>
</comment>
<dbReference type="GO" id="GO:0015648">
    <property type="term" value="F:lipid-linked peptidoglycan transporter activity"/>
    <property type="evidence" value="ECO:0007669"/>
    <property type="project" value="TreeGrafter"/>
</dbReference>
<dbReference type="GO" id="GO:0008360">
    <property type="term" value="P:regulation of cell shape"/>
    <property type="evidence" value="ECO:0007669"/>
    <property type="project" value="UniProtKB-KW"/>
</dbReference>
<gene>
    <name evidence="12" type="primary">mrdB</name>
    <name evidence="11" type="synonym">rodA</name>
    <name evidence="12" type="ORF">AN619_05860</name>
</gene>
<feature type="transmembrane region" description="Helical" evidence="11">
    <location>
        <begin position="12"/>
        <end position="29"/>
    </location>
</feature>
<evidence type="ECO:0000256" key="3">
    <source>
        <dbReference type="ARBA" id="ARBA00022676"/>
    </source>
</evidence>
<comment type="caution">
    <text evidence="12">The sequence shown here is derived from an EMBL/GenBank/DDBJ whole genome shotgun (WGS) entry which is preliminary data.</text>
</comment>
<keyword evidence="13" id="KW-1185">Reference proteome</keyword>
<keyword evidence="6 11" id="KW-0133">Cell shape</keyword>
<evidence type="ECO:0000256" key="5">
    <source>
        <dbReference type="ARBA" id="ARBA00022692"/>
    </source>
</evidence>
<dbReference type="GO" id="GO:0008955">
    <property type="term" value="F:peptidoglycan glycosyltransferase activity"/>
    <property type="evidence" value="ECO:0007669"/>
    <property type="project" value="UniProtKB-UniRule"/>
</dbReference>
<evidence type="ECO:0000256" key="8">
    <source>
        <dbReference type="ARBA" id="ARBA00022989"/>
    </source>
</evidence>